<dbReference type="GO" id="GO:0004020">
    <property type="term" value="F:adenylylsulfate kinase activity"/>
    <property type="evidence" value="ECO:0007669"/>
    <property type="project" value="InterPro"/>
</dbReference>
<dbReference type="InterPro" id="IPR002891">
    <property type="entry name" value="APS"/>
</dbReference>
<dbReference type="FunFam" id="3.40.50.620:FF:000006">
    <property type="entry name" value="bifunctional 3'-phosphoadenosine 5'-phosphosulfate synthase 1"/>
    <property type="match status" value="1"/>
</dbReference>
<evidence type="ECO:0000256" key="6">
    <source>
        <dbReference type="ARBA" id="ARBA00022741"/>
    </source>
</evidence>
<dbReference type="Proteomes" id="UP000472270">
    <property type="component" value="Unassembled WGS sequence"/>
</dbReference>
<evidence type="ECO:0000256" key="5">
    <source>
        <dbReference type="ARBA" id="ARBA00022695"/>
    </source>
</evidence>
<accession>A0A673JMM8</accession>
<sequence>MPLFLDHAIIIIIIIKKKKTFILKSTNVVYQAHHVSRSKRGQVVGTRGGFRGCTVWLTGLSGAGKTTIGFALEEYLVSHAIPCYSLDGDNIRHGLNKNLGFTATDREENIRRVAEVAKLFADAGLVCITSFISPFTKDRNDARKILESAGLPFFEVFVNAPLEVCESRDVKGLYKKARAGEIKGFTGIDSDYEKPEAPELVLKTGELTVNDCIQQLVDLLKEQDIVPTGVTEEVNELFVPENKLDLVLSDANILPTLTITELDLQWVQVLSEGWATPLRGFMREREFLQVLHFGTLLDGKHISKLLRGVINMSVPIVLPISKDDKKRLDSCAAFVLEFKGQKVAIMRNPEFYEHRKEERCARQWGTTCPQHPYIKMVMESGDWLAGGDLEVFERIRWNDGLDQYRLTPQELRQKFKEMRADAIFAFQLRNPVHNGHALLMQDTKRRLLERGYKKPVLLLHPLGGWTKEDDVPLDWRMKQHAAVLDEEVLDPENTIVAIFPSPMMYAGPTEVQWHCRARMIAGANFYIVGRDPAGMPHPETKKDLYEPTHGGKVLTMAPGLTSLEIIPFRVAAYNKVKKAMDFYDTERHGEFEFISGTKMRSLARSGENPPDGFMAPKAWKVLAEYYSSLQKDQ</sequence>
<dbReference type="SUPFAM" id="SSF52374">
    <property type="entry name" value="Nucleotidylyl transferase"/>
    <property type="match status" value="1"/>
</dbReference>
<gene>
    <name evidence="13" type="primary">LOC107724695</name>
</gene>
<comment type="similarity">
    <text evidence="2">In the N-terminal section; belongs to the APS kinase family.</text>
</comment>
<dbReference type="SUPFAM" id="SSF88697">
    <property type="entry name" value="PUA domain-like"/>
    <property type="match status" value="1"/>
</dbReference>
<dbReference type="InterPro" id="IPR027417">
    <property type="entry name" value="P-loop_NTPase"/>
</dbReference>
<dbReference type="AlphaFoldDB" id="A0A673JMM8"/>
<evidence type="ECO:0000256" key="9">
    <source>
        <dbReference type="ARBA" id="ARBA00023268"/>
    </source>
</evidence>
<reference evidence="13" key="1">
    <citation type="submission" date="2025-08" db="UniProtKB">
        <authorList>
            <consortium name="Ensembl"/>
        </authorList>
    </citation>
    <scope>IDENTIFICATION</scope>
</reference>
<organism evidence="13 14">
    <name type="scientific">Sinocyclocheilus rhinocerous</name>
    <dbReference type="NCBI Taxonomy" id="307959"/>
    <lineage>
        <taxon>Eukaryota</taxon>
        <taxon>Metazoa</taxon>
        <taxon>Chordata</taxon>
        <taxon>Craniata</taxon>
        <taxon>Vertebrata</taxon>
        <taxon>Euteleostomi</taxon>
        <taxon>Actinopterygii</taxon>
        <taxon>Neopterygii</taxon>
        <taxon>Teleostei</taxon>
        <taxon>Ostariophysi</taxon>
        <taxon>Cypriniformes</taxon>
        <taxon>Cyprinidae</taxon>
        <taxon>Cyprininae</taxon>
        <taxon>Sinocyclocheilus</taxon>
    </lineage>
</organism>
<dbReference type="CDD" id="cd00517">
    <property type="entry name" value="ATPS"/>
    <property type="match status" value="1"/>
</dbReference>
<dbReference type="InterPro" id="IPR025980">
    <property type="entry name" value="ATP-Sase_PUA-like_dom"/>
</dbReference>
<dbReference type="Ensembl" id="ENSSRHT00000056017.1">
    <property type="protein sequence ID" value="ENSSRHP00000054484.1"/>
    <property type="gene ID" value="ENSSRHG00000025628.1"/>
</dbReference>
<feature type="domain" description="APS kinase" evidence="10">
    <location>
        <begin position="51"/>
        <end position="203"/>
    </location>
</feature>
<evidence type="ECO:0000259" key="10">
    <source>
        <dbReference type="Pfam" id="PF01583"/>
    </source>
</evidence>
<feature type="domain" description="Sulphate adenylyltransferase catalytic" evidence="11">
    <location>
        <begin position="402"/>
        <end position="625"/>
    </location>
</feature>
<dbReference type="GO" id="GO:0050428">
    <property type="term" value="P:3'-phosphoadenosine 5'-phosphosulfate biosynthetic process"/>
    <property type="evidence" value="ECO:0007669"/>
    <property type="project" value="TreeGrafter"/>
</dbReference>
<dbReference type="FunFam" id="3.40.50.300:FF:000212">
    <property type="entry name" value="Adenylyl-sulfate kinase"/>
    <property type="match status" value="1"/>
</dbReference>
<dbReference type="InterPro" id="IPR024951">
    <property type="entry name" value="Sulfurylase_cat_dom"/>
</dbReference>
<dbReference type="InterPro" id="IPR002650">
    <property type="entry name" value="Sulphate_adenylyltransferase"/>
</dbReference>
<dbReference type="Gene3D" id="3.40.50.300">
    <property type="entry name" value="P-loop containing nucleotide triphosphate hydrolases"/>
    <property type="match status" value="1"/>
</dbReference>
<dbReference type="GO" id="GO:0005524">
    <property type="term" value="F:ATP binding"/>
    <property type="evidence" value="ECO:0007669"/>
    <property type="project" value="UniProtKB-KW"/>
</dbReference>
<protein>
    <submittedName>
        <fullName evidence="13">Bifunctional 3'-phosphoadenosine 5'-phosphosulfate synthase 2-like</fullName>
    </submittedName>
</protein>
<dbReference type="PANTHER" id="PTHR11055:SF16">
    <property type="entry name" value="BIFUNCTIONAL 3'-PHOSPHOADENOSINE 5'-PHOSPHOSULFATE SYNTHASE 2"/>
    <property type="match status" value="1"/>
</dbReference>
<dbReference type="NCBIfam" id="NF003013">
    <property type="entry name" value="PRK03846.1"/>
    <property type="match status" value="1"/>
</dbReference>
<dbReference type="NCBIfam" id="TIGR00455">
    <property type="entry name" value="apsK"/>
    <property type="match status" value="1"/>
</dbReference>
<keyword evidence="6" id="KW-0547">Nucleotide-binding</keyword>
<name>A0A673JMM8_9TELE</name>
<keyword evidence="9" id="KW-0511">Multifunctional enzyme</keyword>
<evidence type="ECO:0000256" key="8">
    <source>
        <dbReference type="ARBA" id="ARBA00022840"/>
    </source>
</evidence>
<evidence type="ECO:0000256" key="2">
    <source>
        <dbReference type="ARBA" id="ARBA00007268"/>
    </source>
</evidence>
<evidence type="ECO:0000256" key="1">
    <source>
        <dbReference type="ARBA" id="ARBA00005050"/>
    </source>
</evidence>
<dbReference type="GO" id="GO:0000103">
    <property type="term" value="P:sulfate assimilation"/>
    <property type="evidence" value="ECO:0007669"/>
    <property type="project" value="UniProtKB-UniPathway"/>
</dbReference>
<evidence type="ECO:0000313" key="13">
    <source>
        <dbReference type="Ensembl" id="ENSSRHP00000054484.1"/>
    </source>
</evidence>
<dbReference type="PANTHER" id="PTHR11055">
    <property type="entry name" value="BIFUNCTIONAL 3'-PHOSPHOADENOSINE 5'-PHOSPHOSULFATE SYNTHASE"/>
    <property type="match status" value="1"/>
</dbReference>
<dbReference type="Pfam" id="PF01583">
    <property type="entry name" value="APS_kinase"/>
    <property type="match status" value="1"/>
</dbReference>
<dbReference type="GO" id="GO:0004781">
    <property type="term" value="F:sulfate adenylyltransferase (ATP) activity"/>
    <property type="evidence" value="ECO:0007669"/>
    <property type="project" value="InterPro"/>
</dbReference>
<dbReference type="FunFam" id="3.10.400.10:FF:000001">
    <property type="entry name" value="bifunctional 3'-phosphoadenosine 5'-phosphosulfate synthase 1"/>
    <property type="match status" value="1"/>
</dbReference>
<evidence type="ECO:0000313" key="14">
    <source>
        <dbReference type="Proteomes" id="UP000472270"/>
    </source>
</evidence>
<dbReference type="Gene3D" id="3.10.400.10">
    <property type="entry name" value="Sulfate adenylyltransferase"/>
    <property type="match status" value="1"/>
</dbReference>
<dbReference type="InterPro" id="IPR014729">
    <property type="entry name" value="Rossmann-like_a/b/a_fold"/>
</dbReference>
<dbReference type="Pfam" id="PF01747">
    <property type="entry name" value="ATP-sulfurylase"/>
    <property type="match status" value="1"/>
</dbReference>
<dbReference type="NCBIfam" id="TIGR00339">
    <property type="entry name" value="sopT"/>
    <property type="match status" value="1"/>
</dbReference>
<evidence type="ECO:0000259" key="11">
    <source>
        <dbReference type="Pfam" id="PF01747"/>
    </source>
</evidence>
<dbReference type="UniPathway" id="UPA00097"/>
<dbReference type="CDD" id="cd02027">
    <property type="entry name" value="APSK"/>
    <property type="match status" value="1"/>
</dbReference>
<dbReference type="InterPro" id="IPR015947">
    <property type="entry name" value="PUA-like_sf"/>
</dbReference>
<keyword evidence="4" id="KW-0808">Transferase</keyword>
<keyword evidence="14" id="KW-1185">Reference proteome</keyword>
<dbReference type="Gene3D" id="3.40.50.620">
    <property type="entry name" value="HUPs"/>
    <property type="match status" value="1"/>
</dbReference>
<comment type="similarity">
    <text evidence="3">In the C-terminal section; belongs to the sulfate adenylyltransferase family.</text>
</comment>
<proteinExistence type="inferred from homology"/>
<dbReference type="Pfam" id="PF14306">
    <property type="entry name" value="PUA_2"/>
    <property type="match status" value="1"/>
</dbReference>
<keyword evidence="5" id="KW-0548">Nucleotidyltransferase</keyword>
<evidence type="ECO:0000256" key="7">
    <source>
        <dbReference type="ARBA" id="ARBA00022777"/>
    </source>
</evidence>
<evidence type="ECO:0000259" key="12">
    <source>
        <dbReference type="Pfam" id="PF14306"/>
    </source>
</evidence>
<feature type="domain" description="ATP-sulfurylase PUA-like" evidence="12">
    <location>
        <begin position="232"/>
        <end position="394"/>
    </location>
</feature>
<keyword evidence="7" id="KW-0418">Kinase</keyword>
<reference evidence="13" key="2">
    <citation type="submission" date="2025-09" db="UniProtKB">
        <authorList>
            <consortium name="Ensembl"/>
        </authorList>
    </citation>
    <scope>IDENTIFICATION</scope>
</reference>
<comment type="pathway">
    <text evidence="1">Sulfur metabolism; sulfate assimilation.</text>
</comment>
<evidence type="ECO:0000256" key="3">
    <source>
        <dbReference type="ARBA" id="ARBA00009290"/>
    </source>
</evidence>
<dbReference type="HAMAP" id="MF_00065">
    <property type="entry name" value="Adenylyl_sulf_kinase"/>
    <property type="match status" value="1"/>
</dbReference>
<keyword evidence="8" id="KW-0067">ATP-binding</keyword>
<dbReference type="InterPro" id="IPR059117">
    <property type="entry name" value="APS_kinase_dom"/>
</dbReference>
<dbReference type="SUPFAM" id="SSF52540">
    <property type="entry name" value="P-loop containing nucleoside triphosphate hydrolases"/>
    <property type="match status" value="1"/>
</dbReference>
<evidence type="ECO:0000256" key="4">
    <source>
        <dbReference type="ARBA" id="ARBA00022679"/>
    </source>
</evidence>